<name>A0ABP9XT40_9FUNG</name>
<sequence length="92" mass="10796">MVESSRSEYNVDFLSYLKSRFKDSSAEPFTKLRCPTLLLIHNQLTIYLKLLARLKEIWEEQQEVLSRFEAEVVGFGEPFEESVEDYISNNEA</sequence>
<dbReference type="Proteomes" id="UP001476247">
    <property type="component" value="Unassembled WGS sequence"/>
</dbReference>
<keyword evidence="2" id="KW-1185">Reference proteome</keyword>
<protein>
    <submittedName>
        <fullName evidence="1">Uncharacterized protein</fullName>
    </submittedName>
</protein>
<reference evidence="1 2" key="1">
    <citation type="submission" date="2024-04" db="EMBL/GenBank/DDBJ databases">
        <title>genome sequences of Mucor flavus KT1a and Helicostylum pulchrum KT1b strains isolation_sourced from the surface of a dry-aged beef.</title>
        <authorList>
            <person name="Toyotome T."/>
            <person name="Hosono M."/>
            <person name="Torimaru M."/>
            <person name="Fukuda K."/>
            <person name="Mikami N."/>
        </authorList>
    </citation>
    <scope>NUCLEOTIDE SEQUENCE [LARGE SCALE GENOMIC DNA]</scope>
    <source>
        <strain evidence="1 2">KT1b</strain>
    </source>
</reference>
<comment type="caution">
    <text evidence="1">The sequence shown here is derived from an EMBL/GenBank/DDBJ whole genome shotgun (WGS) entry which is preliminary data.</text>
</comment>
<organism evidence="1 2">
    <name type="scientific">Helicostylum pulchrum</name>
    <dbReference type="NCBI Taxonomy" id="562976"/>
    <lineage>
        <taxon>Eukaryota</taxon>
        <taxon>Fungi</taxon>
        <taxon>Fungi incertae sedis</taxon>
        <taxon>Mucoromycota</taxon>
        <taxon>Mucoromycotina</taxon>
        <taxon>Mucoromycetes</taxon>
        <taxon>Mucorales</taxon>
        <taxon>Mucorineae</taxon>
        <taxon>Mucoraceae</taxon>
        <taxon>Helicostylum</taxon>
    </lineage>
</organism>
<dbReference type="EMBL" id="BAABUJ010000008">
    <property type="protein sequence ID" value="GAA5797378.1"/>
    <property type="molecule type" value="Genomic_DNA"/>
</dbReference>
<accession>A0ABP9XT40</accession>
<evidence type="ECO:0000313" key="1">
    <source>
        <dbReference type="EMBL" id="GAA5797378.1"/>
    </source>
</evidence>
<gene>
    <name evidence="1" type="ORF">HPULCUR_002762</name>
</gene>
<evidence type="ECO:0000313" key="2">
    <source>
        <dbReference type="Proteomes" id="UP001476247"/>
    </source>
</evidence>
<proteinExistence type="predicted"/>